<feature type="transmembrane region" description="Helical" evidence="7">
    <location>
        <begin position="149"/>
        <end position="166"/>
    </location>
</feature>
<evidence type="ECO:0000256" key="4">
    <source>
        <dbReference type="ARBA" id="ARBA00022989"/>
    </source>
</evidence>
<dbReference type="NCBIfam" id="TIGR00751">
    <property type="entry name" value="menA"/>
    <property type="match status" value="1"/>
</dbReference>
<dbReference type="GO" id="GO:0042371">
    <property type="term" value="P:vitamin K biosynthetic process"/>
    <property type="evidence" value="ECO:0007669"/>
    <property type="project" value="TreeGrafter"/>
</dbReference>
<proteinExistence type="predicted"/>
<gene>
    <name evidence="8" type="primary">menA</name>
    <name evidence="8" type="ORF">GT409_00015</name>
</gene>
<keyword evidence="3 7" id="KW-0812">Transmembrane</keyword>
<name>A0A6P1M8I6_9BACT</name>
<dbReference type="PANTHER" id="PTHR13929:SF0">
    <property type="entry name" value="UBIA PRENYLTRANSFERASE DOMAIN-CONTAINING PROTEIN 1"/>
    <property type="match status" value="1"/>
</dbReference>
<keyword evidence="4 7" id="KW-1133">Transmembrane helix</keyword>
<accession>A0A6P1M8I6</accession>
<feature type="transmembrane region" description="Helical" evidence="7">
    <location>
        <begin position="39"/>
        <end position="57"/>
    </location>
</feature>
<dbReference type="Proteomes" id="UP000464954">
    <property type="component" value="Chromosome"/>
</dbReference>
<dbReference type="PIRSF" id="PIRSF005355">
    <property type="entry name" value="UBIAD1"/>
    <property type="match status" value="1"/>
</dbReference>
<evidence type="ECO:0000313" key="8">
    <source>
        <dbReference type="EMBL" id="QHI67896.1"/>
    </source>
</evidence>
<dbReference type="GO" id="GO:0046428">
    <property type="term" value="F:1,4-dihydroxy-2-naphthoate polyprenyltransferase activity"/>
    <property type="evidence" value="ECO:0007669"/>
    <property type="project" value="UniProtKB-UniRule"/>
</dbReference>
<protein>
    <recommendedName>
        <fullName evidence="6">1,4-dihydroxy-2-naphthoate octaprenyltransferase</fullName>
        <ecNumber evidence="6">2.5.1.74</ecNumber>
    </recommendedName>
</protein>
<dbReference type="GO" id="GO:0009234">
    <property type="term" value="P:menaquinone biosynthetic process"/>
    <property type="evidence" value="ECO:0007669"/>
    <property type="project" value="UniProtKB-UniRule"/>
</dbReference>
<dbReference type="KEGG" id="taer:GT409_00015"/>
<dbReference type="Pfam" id="PF01040">
    <property type="entry name" value="UbiA"/>
    <property type="match status" value="1"/>
</dbReference>
<evidence type="ECO:0000256" key="6">
    <source>
        <dbReference type="NCBIfam" id="TIGR00751"/>
    </source>
</evidence>
<evidence type="ECO:0000256" key="5">
    <source>
        <dbReference type="ARBA" id="ARBA00023136"/>
    </source>
</evidence>
<evidence type="ECO:0000313" key="9">
    <source>
        <dbReference type="Proteomes" id="UP000464954"/>
    </source>
</evidence>
<keyword evidence="2 8" id="KW-0808">Transferase</keyword>
<dbReference type="InterPro" id="IPR000537">
    <property type="entry name" value="UbiA_prenyltransferase"/>
</dbReference>
<dbReference type="EMBL" id="CP047593">
    <property type="protein sequence ID" value="QHI67896.1"/>
    <property type="molecule type" value="Genomic_DNA"/>
</dbReference>
<comment type="subcellular location">
    <subcellularLocation>
        <location evidence="1">Membrane</location>
        <topology evidence="1">Multi-pass membrane protein</topology>
    </subcellularLocation>
</comment>
<dbReference type="GO" id="GO:0016020">
    <property type="term" value="C:membrane"/>
    <property type="evidence" value="ECO:0007669"/>
    <property type="project" value="UniProtKB-SubCell"/>
</dbReference>
<dbReference type="AlphaFoldDB" id="A0A6P1M8I6"/>
<reference evidence="8 9" key="1">
    <citation type="submission" date="2020-01" db="EMBL/GenBank/DDBJ databases">
        <title>Ponticoccus aerotolerans gen. nov., sp. nov., an anaerobic bacterium and proposal of Ponticoccusceae fam. nov., Ponticoccusles ord. nov. and Ponticoccuse classis nov. in the phylum Kiritimatiellaeota.</title>
        <authorList>
            <person name="Zhou L.Y."/>
            <person name="Du Z.J."/>
        </authorList>
    </citation>
    <scope>NUCLEOTIDE SEQUENCE [LARGE SCALE GENOMIC DNA]</scope>
    <source>
        <strain evidence="8 9">S-5007</strain>
    </source>
</reference>
<feature type="transmembrane region" description="Helical" evidence="7">
    <location>
        <begin position="172"/>
        <end position="191"/>
    </location>
</feature>
<feature type="transmembrane region" description="Helical" evidence="7">
    <location>
        <begin position="14"/>
        <end position="33"/>
    </location>
</feature>
<dbReference type="InterPro" id="IPR026046">
    <property type="entry name" value="UBIAD1"/>
</dbReference>
<evidence type="ECO:0000256" key="7">
    <source>
        <dbReference type="SAM" id="Phobius"/>
    </source>
</evidence>
<dbReference type="RefSeq" id="WP_160625930.1">
    <property type="nucleotide sequence ID" value="NZ_CP047593.1"/>
</dbReference>
<dbReference type="EC" id="2.5.1.74" evidence="6"/>
<keyword evidence="5 7" id="KW-0472">Membrane</keyword>
<sequence length="298" mass="32860">MNTSNSFSIWWRSLRAYSLPMTMLPILCAFLYARALGYTVLWGLFPVMLLCGVLLHAGTNLLNDHYDYTLGFDTDEASGASGLLQEKLVPENYMLFYGRLYLVLGCLFGLPLIRLRGLPMLLLGILAICGAYFYSHPKGYKYKGIGEPAVFLLMGPLLFTASIYAACGTCPQYSFIPACAFGCLVTAVLLINNMRDEQMDRNAGFITMPMRLGPSGSRNLYSLLLAGAEIIPLLLLFTGLLQWPVLLPLLSLPPAIRLGRMVQTARRPSIDLKTGPQQTAQVYMIYGSLMAVGLALCR</sequence>
<organism evidence="8 9">
    <name type="scientific">Tichowtungia aerotolerans</name>
    <dbReference type="NCBI Taxonomy" id="2697043"/>
    <lineage>
        <taxon>Bacteria</taxon>
        <taxon>Pseudomonadati</taxon>
        <taxon>Kiritimatiellota</taxon>
        <taxon>Tichowtungiia</taxon>
        <taxon>Tichowtungiales</taxon>
        <taxon>Tichowtungiaceae</taxon>
        <taxon>Tichowtungia</taxon>
    </lineage>
</organism>
<feature type="transmembrane region" description="Helical" evidence="7">
    <location>
        <begin position="119"/>
        <end position="137"/>
    </location>
</feature>
<evidence type="ECO:0000256" key="2">
    <source>
        <dbReference type="ARBA" id="ARBA00022679"/>
    </source>
</evidence>
<feature type="transmembrane region" description="Helical" evidence="7">
    <location>
        <begin position="220"/>
        <end position="243"/>
    </location>
</feature>
<feature type="transmembrane region" description="Helical" evidence="7">
    <location>
        <begin position="280"/>
        <end position="297"/>
    </location>
</feature>
<evidence type="ECO:0000256" key="1">
    <source>
        <dbReference type="ARBA" id="ARBA00004141"/>
    </source>
</evidence>
<keyword evidence="9" id="KW-1185">Reference proteome</keyword>
<dbReference type="PANTHER" id="PTHR13929">
    <property type="entry name" value="1,4-DIHYDROXY-2-NAPHTHOATE OCTAPRENYLTRANSFERASE"/>
    <property type="match status" value="1"/>
</dbReference>
<evidence type="ECO:0000256" key="3">
    <source>
        <dbReference type="ARBA" id="ARBA00022692"/>
    </source>
</evidence>
<dbReference type="CDD" id="cd13962">
    <property type="entry name" value="PT_UbiA_UBIAD1"/>
    <property type="match status" value="1"/>
</dbReference>
<feature type="transmembrane region" description="Helical" evidence="7">
    <location>
        <begin position="94"/>
        <end position="113"/>
    </location>
</feature>